<proteinExistence type="predicted"/>
<evidence type="ECO:0000313" key="3">
    <source>
        <dbReference type="Proteomes" id="UP000190774"/>
    </source>
</evidence>
<evidence type="ECO:0000256" key="1">
    <source>
        <dbReference type="SAM" id="SignalP"/>
    </source>
</evidence>
<name>A0A1T4XZD7_9BACT</name>
<dbReference type="RefSeq" id="WP_078813453.1">
    <property type="nucleotide sequence ID" value="NZ_FUYE01000006.1"/>
</dbReference>
<evidence type="ECO:0000313" key="2">
    <source>
        <dbReference type="EMBL" id="SKA94937.1"/>
    </source>
</evidence>
<sequence length="255" mass="28224">MKTLRVSLLLGLVMPSLVSAATSWDASALKTMFPRADRFFPQGYEVVTEPSFSGQVIKEMPAGDAMVAAYLEVNGQRYYMTDWSYDRYRQGLSYHWIRSKEGGDEMKIVIHQEKLEIIQQASSRIPKPGDSLSAWLRFEHGDLELAEANGGKMLRGEFRVGEWIETAVFPVPATLSISRVSDPAVNSLVCLAVSTEVYPEDEIEVFKSLYGDSAIARDPDLWSDVQRAAVVGGQADQGSHTFRRSLSGSSAGCRC</sequence>
<dbReference type="Proteomes" id="UP000190774">
    <property type="component" value="Unassembled WGS sequence"/>
</dbReference>
<reference evidence="3" key="1">
    <citation type="submission" date="2017-02" db="EMBL/GenBank/DDBJ databases">
        <authorList>
            <person name="Varghese N."/>
            <person name="Submissions S."/>
        </authorList>
    </citation>
    <scope>NUCLEOTIDE SEQUENCE [LARGE SCALE GENOMIC DNA]</scope>
    <source>
        <strain evidence="3">ATCC 700200</strain>
    </source>
</reference>
<accession>A0A1T4XZD7</accession>
<dbReference type="AlphaFoldDB" id="A0A1T4XZD7"/>
<protein>
    <submittedName>
        <fullName evidence="2">Uncharacterized protein</fullName>
    </submittedName>
</protein>
<dbReference type="EMBL" id="FUYE01000006">
    <property type="protein sequence ID" value="SKA94937.1"/>
    <property type="molecule type" value="Genomic_DNA"/>
</dbReference>
<keyword evidence="3" id="KW-1185">Reference proteome</keyword>
<organism evidence="2 3">
    <name type="scientific">Prosthecobacter debontii</name>
    <dbReference type="NCBI Taxonomy" id="48467"/>
    <lineage>
        <taxon>Bacteria</taxon>
        <taxon>Pseudomonadati</taxon>
        <taxon>Verrucomicrobiota</taxon>
        <taxon>Verrucomicrobiia</taxon>
        <taxon>Verrucomicrobiales</taxon>
        <taxon>Verrucomicrobiaceae</taxon>
        <taxon>Prosthecobacter</taxon>
    </lineage>
</organism>
<keyword evidence="1" id="KW-0732">Signal</keyword>
<feature type="signal peptide" evidence="1">
    <location>
        <begin position="1"/>
        <end position="20"/>
    </location>
</feature>
<feature type="chain" id="PRO_5012910925" evidence="1">
    <location>
        <begin position="21"/>
        <end position="255"/>
    </location>
</feature>
<gene>
    <name evidence="2" type="ORF">SAMN02745166_02248</name>
</gene>